<keyword evidence="2" id="KW-0175">Coiled coil</keyword>
<dbReference type="SUPFAM" id="SSF46565">
    <property type="entry name" value="Chaperone J-domain"/>
    <property type="match status" value="1"/>
</dbReference>
<dbReference type="STRING" id="64571.A0A1Y2GBB9"/>
<evidence type="ECO:0000256" key="2">
    <source>
        <dbReference type="SAM" id="Coils"/>
    </source>
</evidence>
<dbReference type="Pfam" id="PF00226">
    <property type="entry name" value="DnaJ"/>
    <property type="match status" value="1"/>
</dbReference>
<proteinExistence type="predicted"/>
<dbReference type="Pfam" id="PF11875">
    <property type="entry name" value="DnaJ-like_C11_C"/>
    <property type="match status" value="1"/>
</dbReference>
<dbReference type="InterPro" id="IPR036869">
    <property type="entry name" value="J_dom_sf"/>
</dbReference>
<dbReference type="InterPro" id="IPR024586">
    <property type="entry name" value="DnaJ-like_C11_C"/>
</dbReference>
<dbReference type="PANTHER" id="PTHR44157:SF1">
    <property type="entry name" value="DNAJ HOMOLOG SUBFAMILY C MEMBER 11"/>
    <property type="match status" value="1"/>
</dbReference>
<dbReference type="PRINTS" id="PR00625">
    <property type="entry name" value="JDOMAIN"/>
</dbReference>
<protein>
    <recommendedName>
        <fullName evidence="5">J domain-containing protein</fullName>
    </recommendedName>
</protein>
<keyword evidence="4" id="KW-0472">Membrane</keyword>
<gene>
    <name evidence="6" type="ORF">BCR41DRAFT_327223</name>
</gene>
<comment type="caution">
    <text evidence="6">The sequence shown here is derived from an EMBL/GenBank/DDBJ whole genome shotgun (WGS) entry which is preliminary data.</text>
</comment>
<dbReference type="GeneID" id="33563495"/>
<dbReference type="GO" id="GO:0042407">
    <property type="term" value="P:cristae formation"/>
    <property type="evidence" value="ECO:0007669"/>
    <property type="project" value="TreeGrafter"/>
</dbReference>
<dbReference type="InterPro" id="IPR055225">
    <property type="entry name" value="DNAJC11-like_beta-barrel"/>
</dbReference>
<name>A0A1Y2GBB9_9FUNG</name>
<dbReference type="AlphaFoldDB" id="A0A1Y2GBB9"/>
<dbReference type="InterPro" id="IPR052243">
    <property type="entry name" value="Mito_inner_membrane_organizer"/>
</dbReference>
<evidence type="ECO:0000256" key="4">
    <source>
        <dbReference type="SAM" id="Phobius"/>
    </source>
</evidence>
<dbReference type="InParanoid" id="A0A1Y2GBB9"/>
<evidence type="ECO:0000313" key="7">
    <source>
        <dbReference type="Proteomes" id="UP000193648"/>
    </source>
</evidence>
<dbReference type="FunCoup" id="A0A1Y2GBB9">
    <property type="interactions" value="303"/>
</dbReference>
<dbReference type="PANTHER" id="PTHR44157">
    <property type="entry name" value="DNAJ HOMOLOG SUBFAMILY C MEMBER 11"/>
    <property type="match status" value="1"/>
</dbReference>
<feature type="domain" description="J" evidence="5">
    <location>
        <begin position="41"/>
        <end position="109"/>
    </location>
</feature>
<sequence length="597" mass="67116">MEDVYQDKSMPQEPEFSYNHRAVQADEHQDDLETNWSKESDFYAILNVSKKASDAEIKLAYNRLSKVFHPDNQSNSSLKEAAETKLAILTRAFEVLSNPQLRSAYDEYGEEGLKNKWEVAHNIKTPQETMDEFARLARERQQLELENMVRSRNDIIINIDASRVFERHHSPIPFGLSTKKNKAISILDSLKRTDIMNLYMKNSFETNFGPRTQLILGGNMFSRSGRAGGNVFGTVRHAISDKLTMEFGTSFLNPGSSLIKGTYSIDPRTYVSGTAFTRNFQGPMPLVMTFGRKITKKATGYVTYRTGEWALGSWGPLFEDRQHFSSMSLGITSVNPAKEQYQVELQAGVKESHLLVDRTWHLDDSTRVRVGTRMSNLAGLGTSVGADRKVTKHTKLGLAVEVALTGGVAFNMKFVRLGQTVTIPILLSSDFSPRFVFWTAVAPICALAALDLGYIKPKKRRERAQKLQELRRVHAEFIENQKREAEEALNLLKESTARKAKQEQDKGGLVIIEAVYGNLGAGLVAEVTIAVQALVNNSQLVLPGGHSKNHILGFYDPCLGEKKQLRIRYEFQKRMHEVIIADTDHVALPARNHLINP</sequence>
<evidence type="ECO:0000313" key="6">
    <source>
        <dbReference type="EMBL" id="ORZ06135.1"/>
    </source>
</evidence>
<accession>A0A1Y2GBB9</accession>
<dbReference type="Gene3D" id="1.10.287.110">
    <property type="entry name" value="DnaJ domain"/>
    <property type="match status" value="1"/>
</dbReference>
<dbReference type="CDD" id="cd06257">
    <property type="entry name" value="DnaJ"/>
    <property type="match status" value="1"/>
</dbReference>
<evidence type="ECO:0000259" key="5">
    <source>
        <dbReference type="PROSITE" id="PS50076"/>
    </source>
</evidence>
<evidence type="ECO:0000256" key="1">
    <source>
        <dbReference type="ARBA" id="ARBA00023186"/>
    </source>
</evidence>
<keyword evidence="4" id="KW-1133">Transmembrane helix</keyword>
<keyword evidence="7" id="KW-1185">Reference proteome</keyword>
<reference evidence="6 7" key="1">
    <citation type="submission" date="2016-07" db="EMBL/GenBank/DDBJ databases">
        <title>Pervasive Adenine N6-methylation of Active Genes in Fungi.</title>
        <authorList>
            <consortium name="DOE Joint Genome Institute"/>
            <person name="Mondo S.J."/>
            <person name="Dannebaum R.O."/>
            <person name="Kuo R.C."/>
            <person name="Labutti K."/>
            <person name="Haridas S."/>
            <person name="Kuo A."/>
            <person name="Salamov A."/>
            <person name="Ahrendt S.R."/>
            <person name="Lipzen A."/>
            <person name="Sullivan W."/>
            <person name="Andreopoulos W.B."/>
            <person name="Clum A."/>
            <person name="Lindquist E."/>
            <person name="Daum C."/>
            <person name="Ramamoorthy G.K."/>
            <person name="Gryganskyi A."/>
            <person name="Culley D."/>
            <person name="Magnuson J.K."/>
            <person name="James T.Y."/>
            <person name="O'Malley M.A."/>
            <person name="Stajich J.E."/>
            <person name="Spatafora J.W."/>
            <person name="Visel A."/>
            <person name="Grigoriev I.V."/>
        </authorList>
    </citation>
    <scope>NUCLEOTIDE SEQUENCE [LARGE SCALE GENOMIC DNA]</scope>
    <source>
        <strain evidence="6 7">NRRL 3116</strain>
    </source>
</reference>
<dbReference type="Proteomes" id="UP000193648">
    <property type="component" value="Unassembled WGS sequence"/>
</dbReference>
<evidence type="ECO:0000256" key="3">
    <source>
        <dbReference type="SAM" id="MobiDB-lite"/>
    </source>
</evidence>
<keyword evidence="4" id="KW-0812">Transmembrane</keyword>
<organism evidence="6 7">
    <name type="scientific">Lobosporangium transversale</name>
    <dbReference type="NCBI Taxonomy" id="64571"/>
    <lineage>
        <taxon>Eukaryota</taxon>
        <taxon>Fungi</taxon>
        <taxon>Fungi incertae sedis</taxon>
        <taxon>Mucoromycota</taxon>
        <taxon>Mortierellomycotina</taxon>
        <taxon>Mortierellomycetes</taxon>
        <taxon>Mortierellales</taxon>
        <taxon>Mortierellaceae</taxon>
        <taxon>Lobosporangium</taxon>
    </lineage>
</organism>
<dbReference type="OrthoDB" id="10250354at2759"/>
<dbReference type="GO" id="GO:0005739">
    <property type="term" value="C:mitochondrion"/>
    <property type="evidence" value="ECO:0007669"/>
    <property type="project" value="GOC"/>
</dbReference>
<dbReference type="SMART" id="SM00271">
    <property type="entry name" value="DnaJ"/>
    <property type="match status" value="1"/>
</dbReference>
<feature type="region of interest" description="Disordered" evidence="3">
    <location>
        <begin position="1"/>
        <end position="30"/>
    </location>
</feature>
<dbReference type="EMBL" id="MCFF01000047">
    <property type="protein sequence ID" value="ORZ06135.1"/>
    <property type="molecule type" value="Genomic_DNA"/>
</dbReference>
<dbReference type="InterPro" id="IPR001623">
    <property type="entry name" value="DnaJ_domain"/>
</dbReference>
<feature type="transmembrane region" description="Helical" evidence="4">
    <location>
        <begin position="435"/>
        <end position="455"/>
    </location>
</feature>
<dbReference type="PROSITE" id="PS50076">
    <property type="entry name" value="DNAJ_2"/>
    <property type="match status" value="1"/>
</dbReference>
<feature type="coiled-coil region" evidence="2">
    <location>
        <begin position="475"/>
        <end position="505"/>
    </location>
</feature>
<keyword evidence="1" id="KW-0143">Chaperone</keyword>
<dbReference type="RefSeq" id="XP_021877404.1">
    <property type="nucleotide sequence ID" value="XM_022021651.1"/>
</dbReference>
<dbReference type="Pfam" id="PF22774">
    <property type="entry name" value="DNAJC11_beta-barrel"/>
    <property type="match status" value="1"/>
</dbReference>